<dbReference type="PROSITE" id="PS50941">
    <property type="entry name" value="CHIT_BIND_I_2"/>
    <property type="match status" value="1"/>
</dbReference>
<evidence type="ECO:0000256" key="12">
    <source>
        <dbReference type="SAM" id="MobiDB-lite"/>
    </source>
</evidence>
<accession>A0A9P4K5I0</accession>
<dbReference type="InterPro" id="IPR036861">
    <property type="entry name" value="Endochitinase-like_sf"/>
</dbReference>
<evidence type="ECO:0000256" key="6">
    <source>
        <dbReference type="ARBA" id="ARBA00023024"/>
    </source>
</evidence>
<dbReference type="EC" id="3.2.1.14" evidence="3"/>
<protein>
    <recommendedName>
        <fullName evidence="3">chitinase</fullName>
        <ecNumber evidence="3">3.2.1.14</ecNumber>
    </recommendedName>
</protein>
<dbReference type="Gene3D" id="3.30.60.10">
    <property type="entry name" value="Endochitinase-like"/>
    <property type="match status" value="1"/>
</dbReference>
<dbReference type="Gene3D" id="3.20.20.80">
    <property type="entry name" value="Glycosidases"/>
    <property type="match status" value="1"/>
</dbReference>
<evidence type="ECO:0000256" key="9">
    <source>
        <dbReference type="ARBA" id="ARBA00023326"/>
    </source>
</evidence>
<dbReference type="SUPFAM" id="SSF51445">
    <property type="entry name" value="(Trans)glycosidases"/>
    <property type="match status" value="1"/>
</dbReference>
<gene>
    <name evidence="15" type="ORF">CC78DRAFT_535764</name>
</gene>
<evidence type="ECO:0000256" key="8">
    <source>
        <dbReference type="ARBA" id="ARBA00023295"/>
    </source>
</evidence>
<dbReference type="SUPFAM" id="SSF57016">
    <property type="entry name" value="Plant lectins/antimicrobial peptides"/>
    <property type="match status" value="1"/>
</dbReference>
<dbReference type="PANTHER" id="PTHR11177:SF397">
    <property type="entry name" value="CHITINASE"/>
    <property type="match status" value="1"/>
</dbReference>
<organism evidence="15 16">
    <name type="scientific">Lojkania enalia</name>
    <dbReference type="NCBI Taxonomy" id="147567"/>
    <lineage>
        <taxon>Eukaryota</taxon>
        <taxon>Fungi</taxon>
        <taxon>Dikarya</taxon>
        <taxon>Ascomycota</taxon>
        <taxon>Pezizomycotina</taxon>
        <taxon>Dothideomycetes</taxon>
        <taxon>Pleosporomycetidae</taxon>
        <taxon>Pleosporales</taxon>
        <taxon>Pleosporales incertae sedis</taxon>
        <taxon>Lojkania</taxon>
    </lineage>
</organism>
<feature type="disulfide bond" evidence="10">
    <location>
        <begin position="77"/>
        <end position="89"/>
    </location>
</feature>
<evidence type="ECO:0000259" key="14">
    <source>
        <dbReference type="PROSITE" id="PS51910"/>
    </source>
</evidence>
<feature type="region of interest" description="Disordered" evidence="12">
    <location>
        <begin position="1274"/>
        <end position="1300"/>
    </location>
</feature>
<comment type="catalytic activity">
    <reaction evidence="1">
        <text>Random endo-hydrolysis of N-acetyl-beta-D-glucosaminide (1-&gt;4)-beta-linkages in chitin and chitodextrins.</text>
        <dbReference type="EC" id="3.2.1.14"/>
    </reaction>
</comment>
<evidence type="ECO:0000256" key="1">
    <source>
        <dbReference type="ARBA" id="ARBA00000822"/>
    </source>
</evidence>
<feature type="compositionally biased region" description="Basic and acidic residues" evidence="12">
    <location>
        <begin position="1286"/>
        <end position="1300"/>
    </location>
</feature>
<dbReference type="InterPro" id="IPR001002">
    <property type="entry name" value="Chitin-bd_1"/>
</dbReference>
<dbReference type="Proteomes" id="UP000800093">
    <property type="component" value="Unassembled WGS sequence"/>
</dbReference>
<dbReference type="PROSITE" id="PS01095">
    <property type="entry name" value="GH18_1"/>
    <property type="match status" value="1"/>
</dbReference>
<dbReference type="EMBL" id="ML986660">
    <property type="protein sequence ID" value="KAF2261303.1"/>
    <property type="molecule type" value="Genomic_DNA"/>
</dbReference>
<dbReference type="InterPro" id="IPR017853">
    <property type="entry name" value="GH"/>
</dbReference>
<sequence>MAQRQTLFSRQAPVEDFSCSESKPCSNGACCSKKTGFCNYGPEACGTNGQSPNDVCWSNCDAHAECGQYAKVPGQTCPLNVCCSKWGFCGLDTGGEFCGAECQSNCEQPGSGGSSGNVQNRVIGYYEAWAHDRKCSGMPFDRIPAGSMTHAYFSFGYISPGDFRVFPMDDLPASLFEDFTKIKTKNSGLKTVVALGGWTFNDNDTVTQPVFSNMVGSSSNRQKFIGNLLSFLRQYSFDGVDFDWEYPGAPDRGGHPEDGANFVTFLSELHSAIAREPVKYLVSFTVPTSFWYLRWFDLKAVDLHGVWDSQNPIGSHVLAHTNLTEIKLALDLLWRNNVKPEKVNLGLGFYGRSFQLADPSCSTPGCTFIGGAAPGPCTENSGTLSYKEITEIIDSHSLTPVYDRENAVKYITWDNDQWVSYDDEETFKQKINFANNLGLGGLLIWAVDLDTLDLKALKGVVAPRSLNVFAVESDKSSYWNDASAASCYQSDCNQSCNSGFISISQIGCGGKKNRNVCCPVSSAPDPKDCTWRGNPTACNGQCHPGELTMTLDKKGGSSGRCVSGNKMLCCKVADNVADTCYWNQKECRSGDVEMTWRGPWNYHAEVFCCPREEAQKWMECNWKGSGRCDSNHCDILTEVQLSTSYNGEGSDCGIWNRQRAFCCKPRDGRPLFLPVPLDRLFKDPPQGDNIHSDFGLELEDTWGQGSDQTPNSDDENSSTFLFYVLASPEEIQVSLDRRDGSHWEVYNCIRTESEEPQTIQMFCTDLSPENNCGKIHLGHGPIGTIVELPDGCGPGRYGVVKDMAVARNQTVPGHLAKRAPEGHIVYDLTFDYDFRRVPRDLGDTQLRIDCSNQEGYWDSVVEKAAGTKKNKKRSLQDVGSNHKRWLEEEWRDDLHYGSLSREELHKRWFGSDVIDWLRRIVTTALSPTVAHTHTIDEEFTAILLQEKTTCTYKGARLDANLDVRVNAKVRVDTSFGVTIITKLDLNRGLDLSNSYLFFRNKGSVTAGFSLDALASIGWESGDITLLGLSSFPGLTLSIPGIMTLGPDFKLNAALEAQVVIAAHVDANIELASWDVHETFPVGSGDFNPKSDSNPTPNGSFLPNPPKLSASISASGQITAHLKPTITFGINFVDHWKVPNCKVDLIADGWVRLHAEASAGTGNTCPFSYGVDGGAALYAKIDAPPMFNWGLASNPWKIAEIPPKQFPVGQTCDNNPLLIREALPWPTIDGNQTHKSINYLEKRGKTIGPPGHFLDALGCPGDGTTVSDCEKLLGLDGDPDPETDSPDQLKRGTSDTSHHLFKRDKKEGSICHSAEWWGFEPDNCDNFNFKNIKADLNNVFRADYFATEHVLEWQLLEEFWKKIRDQGNQYLDPSGGQAMVGFCDYWNFWWNPQIRITGAAIGQAPYNDARMKGRARGGLNPAGWVGWMFPSHNNPWEDELFLLDAKPNHAKEFLWKRVGQPVTLSIMNKLVRNENVPKYNGIDSAIKIMRQNVGLWNYHAAKSTVLKSQADRIGSALGFFDSPTGIRVPNPNGVVYQSMNLKSQWDTFIKERTQKVIDTHTRFLDDYLNKLQDYQTKNPPTPNGGLSAVQDRRITDLGNAIAIKQVWSNPFP</sequence>
<dbReference type="InterPro" id="IPR029070">
    <property type="entry name" value="Chitinase_insertion_sf"/>
</dbReference>
<dbReference type="CDD" id="cd00035">
    <property type="entry name" value="ChtBD1"/>
    <property type="match status" value="1"/>
</dbReference>
<dbReference type="GO" id="GO:0000272">
    <property type="term" value="P:polysaccharide catabolic process"/>
    <property type="evidence" value="ECO:0007669"/>
    <property type="project" value="UniProtKB-KW"/>
</dbReference>
<evidence type="ECO:0000256" key="2">
    <source>
        <dbReference type="ARBA" id="ARBA00008682"/>
    </source>
</evidence>
<evidence type="ECO:0000256" key="7">
    <source>
        <dbReference type="ARBA" id="ARBA00023277"/>
    </source>
</evidence>
<keyword evidence="5 11" id="KW-0378">Hydrolase</keyword>
<reference evidence="16" key="1">
    <citation type="journal article" date="2020" name="Stud. Mycol.">
        <title>101 Dothideomycetes genomes: A test case for predicting lifestyles and emergence of pathogens.</title>
        <authorList>
            <person name="Haridas S."/>
            <person name="Albert R."/>
            <person name="Binder M."/>
            <person name="Bloem J."/>
            <person name="LaButti K."/>
            <person name="Salamov A."/>
            <person name="Andreopoulos B."/>
            <person name="Baker S."/>
            <person name="Barry K."/>
            <person name="Bills G."/>
            <person name="Bluhm B."/>
            <person name="Cannon C."/>
            <person name="Castanera R."/>
            <person name="Culley D."/>
            <person name="Daum C."/>
            <person name="Ezra D."/>
            <person name="Gonzalez J."/>
            <person name="Henrissat B."/>
            <person name="Kuo A."/>
            <person name="Liang C."/>
            <person name="Lipzen A."/>
            <person name="Lutzoni F."/>
            <person name="Magnuson J."/>
            <person name="Mondo S."/>
            <person name="Nolan M."/>
            <person name="Ohm R."/>
            <person name="Pangilinan J."/>
            <person name="Park H.-J."/>
            <person name="Ramirez L."/>
            <person name="Alfaro M."/>
            <person name="Sun H."/>
            <person name="Tritt A."/>
            <person name="Yoshinaga Y."/>
            <person name="Zwiers L.-H."/>
            <person name="Turgeon B."/>
            <person name="Goodwin S."/>
            <person name="Spatafora J."/>
            <person name="Crous P."/>
            <person name="Grigoriev I."/>
        </authorList>
    </citation>
    <scope>NUCLEOTIDE SEQUENCE [LARGE SCALE GENOMIC DNA]</scope>
    <source>
        <strain evidence="16">CBS 304.66</strain>
    </source>
</reference>
<comment type="caution">
    <text evidence="15">The sequence shown here is derived from an EMBL/GenBank/DDBJ whole genome shotgun (WGS) entry which is preliminary data.</text>
</comment>
<evidence type="ECO:0000313" key="15">
    <source>
        <dbReference type="EMBL" id="KAF2261303.1"/>
    </source>
</evidence>
<keyword evidence="6" id="KW-0146">Chitin degradation</keyword>
<dbReference type="GO" id="GO:0006032">
    <property type="term" value="P:chitin catabolic process"/>
    <property type="evidence" value="ECO:0007669"/>
    <property type="project" value="UniProtKB-KW"/>
</dbReference>
<name>A0A9P4K5I0_9PLEO</name>
<dbReference type="Gene3D" id="3.10.50.10">
    <property type="match status" value="1"/>
</dbReference>
<keyword evidence="16" id="KW-1185">Reference proteome</keyword>
<evidence type="ECO:0000256" key="10">
    <source>
        <dbReference type="PROSITE-ProRule" id="PRU00261"/>
    </source>
</evidence>
<dbReference type="PANTHER" id="PTHR11177">
    <property type="entry name" value="CHITINASE"/>
    <property type="match status" value="1"/>
</dbReference>
<keyword evidence="10" id="KW-1015">Disulfide bond</keyword>
<dbReference type="GO" id="GO:0008843">
    <property type="term" value="F:endochitinase activity"/>
    <property type="evidence" value="ECO:0007669"/>
    <property type="project" value="UniProtKB-EC"/>
</dbReference>
<evidence type="ECO:0000256" key="4">
    <source>
        <dbReference type="ARBA" id="ARBA00022669"/>
    </source>
</evidence>
<dbReference type="InterPro" id="IPR050314">
    <property type="entry name" value="Glycosyl_Hydrlase_18"/>
</dbReference>
<dbReference type="Pfam" id="PF00187">
    <property type="entry name" value="Chitin_bind_1"/>
    <property type="match status" value="1"/>
</dbReference>
<feature type="domain" description="Chitin-binding type-1" evidence="13">
    <location>
        <begin position="63"/>
        <end position="108"/>
    </location>
</feature>
<dbReference type="SMART" id="SM00636">
    <property type="entry name" value="Glyco_18"/>
    <property type="match status" value="1"/>
</dbReference>
<evidence type="ECO:0000256" key="3">
    <source>
        <dbReference type="ARBA" id="ARBA00012729"/>
    </source>
</evidence>
<dbReference type="PROSITE" id="PS51910">
    <property type="entry name" value="GH18_2"/>
    <property type="match status" value="1"/>
</dbReference>
<evidence type="ECO:0000313" key="16">
    <source>
        <dbReference type="Proteomes" id="UP000800093"/>
    </source>
</evidence>
<dbReference type="InterPro" id="IPR011583">
    <property type="entry name" value="Chitinase_II/V-like_cat"/>
</dbReference>
<evidence type="ECO:0000259" key="13">
    <source>
        <dbReference type="PROSITE" id="PS50941"/>
    </source>
</evidence>
<proteinExistence type="inferred from homology"/>
<dbReference type="Pfam" id="PF00704">
    <property type="entry name" value="Glyco_hydro_18"/>
    <property type="match status" value="1"/>
</dbReference>
<keyword evidence="7" id="KW-0119">Carbohydrate metabolism</keyword>
<feature type="domain" description="GH18" evidence="14">
    <location>
        <begin position="120"/>
        <end position="464"/>
    </location>
</feature>
<evidence type="ECO:0000256" key="5">
    <source>
        <dbReference type="ARBA" id="ARBA00022801"/>
    </source>
</evidence>
<dbReference type="InterPro" id="IPR001223">
    <property type="entry name" value="Glyco_hydro18_cat"/>
</dbReference>
<comment type="similarity">
    <text evidence="2">Belongs to the glycosyl hydrolase 18 family. Chitinase class V subfamily.</text>
</comment>
<keyword evidence="4 10" id="KW-0147">Chitin-binding</keyword>
<dbReference type="OrthoDB" id="73875at2759"/>
<dbReference type="SUPFAM" id="SSF54556">
    <property type="entry name" value="Chitinase insertion domain"/>
    <property type="match status" value="1"/>
</dbReference>
<dbReference type="GO" id="GO:0008061">
    <property type="term" value="F:chitin binding"/>
    <property type="evidence" value="ECO:0007669"/>
    <property type="project" value="UniProtKB-UniRule"/>
</dbReference>
<keyword evidence="9" id="KW-0624">Polysaccharide degradation</keyword>
<dbReference type="InterPro" id="IPR001579">
    <property type="entry name" value="Glyco_hydro_18_chit_AS"/>
</dbReference>
<evidence type="ECO:0000256" key="11">
    <source>
        <dbReference type="RuleBase" id="RU000489"/>
    </source>
</evidence>
<keyword evidence="8 11" id="KW-0326">Glycosidase</keyword>
<dbReference type="SMART" id="SM00270">
    <property type="entry name" value="ChtBD1"/>
    <property type="match status" value="1"/>
</dbReference>
<feature type="disulfide bond" evidence="10">
    <location>
        <begin position="102"/>
        <end position="106"/>
    </location>
</feature>
<comment type="caution">
    <text evidence="10">Lacks conserved residue(s) required for the propagation of feature annotation.</text>
</comment>